<accession>A0AAV2TPV8</accession>
<feature type="transmembrane region" description="Helical" evidence="8">
    <location>
        <begin position="214"/>
        <end position="233"/>
    </location>
</feature>
<comment type="subcellular location">
    <subcellularLocation>
        <location evidence="1">Membrane</location>
        <topology evidence="1">Multi-pass membrane protein</topology>
    </subcellularLocation>
</comment>
<dbReference type="GO" id="GO:0005886">
    <property type="term" value="C:plasma membrane"/>
    <property type="evidence" value="ECO:0007669"/>
    <property type="project" value="TreeGrafter"/>
</dbReference>
<evidence type="ECO:0000256" key="2">
    <source>
        <dbReference type="ARBA" id="ARBA00006175"/>
    </source>
</evidence>
<dbReference type="PANTHER" id="PTHR19139">
    <property type="entry name" value="AQUAPORIN TRANSPORTER"/>
    <property type="match status" value="1"/>
</dbReference>
<dbReference type="PRINTS" id="PR00783">
    <property type="entry name" value="MINTRINSICP"/>
</dbReference>
<evidence type="ECO:0000313" key="10">
    <source>
        <dbReference type="Proteomes" id="UP001497525"/>
    </source>
</evidence>
<feature type="transmembrane region" description="Helical" evidence="8">
    <location>
        <begin position="57"/>
        <end position="79"/>
    </location>
</feature>
<dbReference type="InterPro" id="IPR023271">
    <property type="entry name" value="Aquaporin-like"/>
</dbReference>
<dbReference type="Gene3D" id="1.20.1080.10">
    <property type="entry name" value="Glycerol uptake facilitator protein"/>
    <property type="match status" value="1"/>
</dbReference>
<protein>
    <submittedName>
        <fullName evidence="9">Uncharacterized protein</fullName>
    </submittedName>
</protein>
<keyword evidence="6" id="KW-0813">Transport</keyword>
<evidence type="ECO:0000256" key="3">
    <source>
        <dbReference type="ARBA" id="ARBA00022692"/>
    </source>
</evidence>
<dbReference type="SUPFAM" id="SSF81338">
    <property type="entry name" value="Aquaporin-like"/>
    <property type="match status" value="1"/>
</dbReference>
<comment type="caution">
    <text evidence="9">The sequence shown here is derived from an EMBL/GenBank/DDBJ whole genome shotgun (WGS) entry which is preliminary data.</text>
</comment>
<gene>
    <name evidence="9" type="ORF">CDAUBV1_LOCUS12938</name>
</gene>
<reference evidence="9" key="1">
    <citation type="submission" date="2024-06" db="EMBL/GenBank/DDBJ databases">
        <authorList>
            <person name="Liu X."/>
            <person name="Lenzi L."/>
            <person name="Haldenby T S."/>
            <person name="Uol C."/>
        </authorList>
    </citation>
    <scope>NUCLEOTIDE SEQUENCE</scope>
</reference>
<evidence type="ECO:0000256" key="4">
    <source>
        <dbReference type="ARBA" id="ARBA00022989"/>
    </source>
</evidence>
<name>A0AAV2TPV8_CALDB</name>
<organism evidence="9 10">
    <name type="scientific">Calicophoron daubneyi</name>
    <name type="common">Rumen fluke</name>
    <name type="synonym">Paramphistomum daubneyi</name>
    <dbReference type="NCBI Taxonomy" id="300641"/>
    <lineage>
        <taxon>Eukaryota</taxon>
        <taxon>Metazoa</taxon>
        <taxon>Spiralia</taxon>
        <taxon>Lophotrochozoa</taxon>
        <taxon>Platyhelminthes</taxon>
        <taxon>Trematoda</taxon>
        <taxon>Digenea</taxon>
        <taxon>Plagiorchiida</taxon>
        <taxon>Pronocephalata</taxon>
        <taxon>Paramphistomoidea</taxon>
        <taxon>Paramphistomidae</taxon>
        <taxon>Calicophoron</taxon>
    </lineage>
</organism>
<evidence type="ECO:0000313" key="9">
    <source>
        <dbReference type="EMBL" id="CAL5138345.1"/>
    </source>
</evidence>
<feature type="transmembrane region" description="Helical" evidence="8">
    <location>
        <begin position="253"/>
        <end position="275"/>
    </location>
</feature>
<proteinExistence type="inferred from homology"/>
<comment type="similarity">
    <text evidence="2 6">Belongs to the MIP/aquaporin (TC 1.A.8) family.</text>
</comment>
<feature type="compositionally biased region" description="Polar residues" evidence="7">
    <location>
        <begin position="15"/>
        <end position="29"/>
    </location>
</feature>
<dbReference type="AlphaFoldDB" id="A0AAV2TPV8"/>
<dbReference type="InterPro" id="IPR034294">
    <property type="entry name" value="Aquaporin_transptr"/>
</dbReference>
<evidence type="ECO:0000256" key="5">
    <source>
        <dbReference type="ARBA" id="ARBA00023136"/>
    </source>
</evidence>
<evidence type="ECO:0000256" key="8">
    <source>
        <dbReference type="SAM" id="Phobius"/>
    </source>
</evidence>
<dbReference type="Pfam" id="PF00230">
    <property type="entry name" value="MIP"/>
    <property type="match status" value="1"/>
</dbReference>
<dbReference type="PANTHER" id="PTHR19139:SF199">
    <property type="entry name" value="MIP17260P"/>
    <property type="match status" value="1"/>
</dbReference>
<dbReference type="GO" id="GO:0015250">
    <property type="term" value="F:water channel activity"/>
    <property type="evidence" value="ECO:0007669"/>
    <property type="project" value="TreeGrafter"/>
</dbReference>
<keyword evidence="4 8" id="KW-1133">Transmembrane helix</keyword>
<dbReference type="EMBL" id="CAXLJL010000489">
    <property type="protein sequence ID" value="CAL5138345.1"/>
    <property type="molecule type" value="Genomic_DNA"/>
</dbReference>
<feature type="transmembrane region" description="Helical" evidence="8">
    <location>
        <begin position="170"/>
        <end position="193"/>
    </location>
</feature>
<dbReference type="InterPro" id="IPR000425">
    <property type="entry name" value="MIP"/>
</dbReference>
<dbReference type="Proteomes" id="UP001497525">
    <property type="component" value="Unassembled WGS sequence"/>
</dbReference>
<keyword evidence="5 8" id="KW-0472">Membrane</keyword>
<feature type="transmembrane region" description="Helical" evidence="8">
    <location>
        <begin position="128"/>
        <end position="150"/>
    </location>
</feature>
<evidence type="ECO:0000256" key="1">
    <source>
        <dbReference type="ARBA" id="ARBA00004141"/>
    </source>
</evidence>
<feature type="region of interest" description="Disordered" evidence="7">
    <location>
        <begin position="1"/>
        <end position="29"/>
    </location>
</feature>
<feature type="transmembrane region" description="Helical" evidence="8">
    <location>
        <begin position="99"/>
        <end position="121"/>
    </location>
</feature>
<evidence type="ECO:0000256" key="7">
    <source>
        <dbReference type="SAM" id="MobiDB-lite"/>
    </source>
</evidence>
<evidence type="ECO:0000256" key="6">
    <source>
        <dbReference type="RuleBase" id="RU000477"/>
    </source>
</evidence>
<sequence>MKGKGRRPGPEYYPPSTQTAQNDSLLDKMSASSTQDQANEFRTDKLPKCTLRNLGHLCRLFVSEMIGLGLICFVCVIYQPPSTGLNLPFPVVLGLVFTWVLWVCGPISGAQVNPCVSLALLFTRRLSVVHAIVCMAGQLVGATAGAWIAIVCGPESLSSTPYVGMTMRSTSISVGQAIGLEIIGTMILVISVLSVSDEFRASAWSQGHFTVFPFEFGVTLALIAATVGMYSGGSVNPFRSLGPAFVNRTLVEQWIYIVGPLIGCVLATVVYELMLSNGASGPRIKAWFTDSEFDRRKDYRKPHEKRYSEDL</sequence>
<keyword evidence="3 6" id="KW-0812">Transmembrane</keyword>